<gene>
    <name evidence="1" type="ORF">AQJ11_33560</name>
</gene>
<dbReference type="Proteomes" id="UP000053398">
    <property type="component" value="Unassembled WGS sequence"/>
</dbReference>
<evidence type="ECO:0000313" key="1">
    <source>
        <dbReference type="EMBL" id="KUN18713.1"/>
    </source>
</evidence>
<accession>A0A101PVX8</accession>
<protein>
    <submittedName>
        <fullName evidence="1">Uncharacterized protein</fullName>
    </submittedName>
</protein>
<dbReference type="EMBL" id="LMWP01000042">
    <property type="protein sequence ID" value="KUN18713.1"/>
    <property type="molecule type" value="Genomic_DNA"/>
</dbReference>
<dbReference type="AlphaFoldDB" id="A0A101PVX8"/>
<comment type="caution">
    <text evidence="1">The sequence shown here is derived from an EMBL/GenBank/DDBJ whole genome shotgun (WGS) entry which is preliminary data.</text>
</comment>
<dbReference type="RefSeq" id="WP_059265703.1">
    <property type="nucleotide sequence ID" value="NZ_KQ948365.1"/>
</dbReference>
<organism evidence="1 2">
    <name type="scientific">Streptomyces corchorusii</name>
    <name type="common">Streptomyces chibaensis</name>
    <dbReference type="NCBI Taxonomy" id="1903"/>
    <lineage>
        <taxon>Bacteria</taxon>
        <taxon>Bacillati</taxon>
        <taxon>Actinomycetota</taxon>
        <taxon>Actinomycetes</taxon>
        <taxon>Kitasatosporales</taxon>
        <taxon>Streptomycetaceae</taxon>
        <taxon>Streptomyces</taxon>
    </lineage>
</organism>
<sequence>MNLVGLLSVADDLARSLATLKIRVRPHGPKTSLVSPEKARENAAKEVDRLLGTAVHFQRHAPAAKLGRCVLGADSKEDCSTEDDVLLVGSPSGSRLARTRRVPARRSERSVPSNSFPTWRRLRENHGQITFIGKILIVEREAFPERGVVVLTRDTVGFRAASRRAARPVPMEVSCRRNDPSPNRLLHMVG</sequence>
<name>A0A101PVX8_STRCK</name>
<proteinExistence type="predicted"/>
<reference evidence="1 2" key="1">
    <citation type="submission" date="2015-10" db="EMBL/GenBank/DDBJ databases">
        <title>Draft genome sequence of Streptomyces corchorusii DSM 40340, type strain for the species Streptomyces corchorusii.</title>
        <authorList>
            <person name="Ruckert C."/>
            <person name="Winkler A."/>
            <person name="Kalinowski J."/>
            <person name="Kampfer P."/>
            <person name="Glaeser S."/>
        </authorList>
    </citation>
    <scope>NUCLEOTIDE SEQUENCE [LARGE SCALE GENOMIC DNA]</scope>
    <source>
        <strain evidence="1 2">DSM 40340</strain>
    </source>
</reference>
<keyword evidence="2" id="KW-1185">Reference proteome</keyword>
<evidence type="ECO:0000313" key="2">
    <source>
        <dbReference type="Proteomes" id="UP000053398"/>
    </source>
</evidence>